<name>A0A409XC48_PSICY</name>
<evidence type="ECO:0000313" key="1">
    <source>
        <dbReference type="EMBL" id="PPQ88325.1"/>
    </source>
</evidence>
<sequence>MNPDWMRQFEDQTKQPVKSFGRGQVDVEIERKFRVIWWEKSNKAPHVFTVLECPHWPKWKITDSEQIALSKSNSVRSSRVYMATNRHLKALKHQKRIGKGRVFSHDESSEGEVEIVGSSDFSELLLYKKESYHPDRTSRGRIHLADSTSLSSRSPSLLPSLAPELCDIISPATGPPPQLVKDKWPNNMYVTDMIVGFRHMKELKREGFGNYEAHFRKAFGQPPPSSPSTYHDQVCRWALAPELLCEASLAAGRTSAGHWALLSKKVPLRNNRGSLGVEYLSS</sequence>
<dbReference type="Proteomes" id="UP000283269">
    <property type="component" value="Unassembled WGS sequence"/>
</dbReference>
<accession>A0A409XC48</accession>
<proteinExistence type="predicted"/>
<evidence type="ECO:0000313" key="2">
    <source>
        <dbReference type="Proteomes" id="UP000283269"/>
    </source>
</evidence>
<dbReference type="OrthoDB" id="3070377at2759"/>
<protein>
    <submittedName>
        <fullName evidence="1">Uncharacterized protein</fullName>
    </submittedName>
</protein>
<dbReference type="EMBL" id="NHYD01002100">
    <property type="protein sequence ID" value="PPQ88325.1"/>
    <property type="molecule type" value="Genomic_DNA"/>
</dbReference>
<reference evidence="1 2" key="1">
    <citation type="journal article" date="2018" name="Evol. Lett.">
        <title>Horizontal gene cluster transfer increased hallucinogenic mushroom diversity.</title>
        <authorList>
            <person name="Reynolds H.T."/>
            <person name="Vijayakumar V."/>
            <person name="Gluck-Thaler E."/>
            <person name="Korotkin H.B."/>
            <person name="Matheny P.B."/>
            <person name="Slot J.C."/>
        </authorList>
    </citation>
    <scope>NUCLEOTIDE SEQUENCE [LARGE SCALE GENOMIC DNA]</scope>
    <source>
        <strain evidence="1 2">2631</strain>
    </source>
</reference>
<gene>
    <name evidence="1" type="ORF">CVT25_012450</name>
</gene>
<dbReference type="AlphaFoldDB" id="A0A409XC48"/>
<dbReference type="InParanoid" id="A0A409XC48"/>
<organism evidence="1 2">
    <name type="scientific">Psilocybe cyanescens</name>
    <dbReference type="NCBI Taxonomy" id="93625"/>
    <lineage>
        <taxon>Eukaryota</taxon>
        <taxon>Fungi</taxon>
        <taxon>Dikarya</taxon>
        <taxon>Basidiomycota</taxon>
        <taxon>Agaricomycotina</taxon>
        <taxon>Agaricomycetes</taxon>
        <taxon>Agaricomycetidae</taxon>
        <taxon>Agaricales</taxon>
        <taxon>Agaricineae</taxon>
        <taxon>Strophariaceae</taxon>
        <taxon>Psilocybe</taxon>
    </lineage>
</organism>
<keyword evidence="2" id="KW-1185">Reference proteome</keyword>
<comment type="caution">
    <text evidence="1">The sequence shown here is derived from an EMBL/GenBank/DDBJ whole genome shotgun (WGS) entry which is preliminary data.</text>
</comment>